<dbReference type="Proteomes" id="UP000054524">
    <property type="component" value="Unassembled WGS sequence"/>
</dbReference>
<evidence type="ECO:0000313" key="2">
    <source>
        <dbReference type="Proteomes" id="UP000054524"/>
    </source>
</evidence>
<proteinExistence type="predicted"/>
<reference evidence="1 2" key="1">
    <citation type="journal article" date="2014" name="Genome Announc.">
        <title>Genome Sequence of the Microsporidian Species Nematocida sp1 Strain ERTm6 (ATCC PRA-372).</title>
        <authorList>
            <person name="Bakowski M.A."/>
            <person name="Priest M."/>
            <person name="Young S."/>
            <person name="Cuomo C.A."/>
            <person name="Troemel E.R."/>
        </authorList>
    </citation>
    <scope>NUCLEOTIDE SEQUENCE [LARGE SCALE GENOMIC DNA]</scope>
    <source>
        <strain evidence="1 2">ERTm6</strain>
    </source>
</reference>
<comment type="caution">
    <text evidence="1">The sequence shown here is derived from an EMBL/GenBank/DDBJ whole genome shotgun (WGS) entry which is preliminary data.</text>
</comment>
<dbReference type="AlphaFoldDB" id="A0A086J1N2"/>
<keyword evidence="2" id="KW-1185">Reference proteome</keyword>
<name>A0A086J1N2_NEMA1</name>
<dbReference type="HOGENOM" id="CLU_3050848_0_0_1"/>
<accession>A0A086J1N2</accession>
<evidence type="ECO:0000313" key="1">
    <source>
        <dbReference type="EMBL" id="KFG26050.1"/>
    </source>
</evidence>
<sequence>MAIGDYALSRGNVSTIISGRLKNMICHTHIGQITELLKCIMASDYWTLISEIVL</sequence>
<organism evidence="1 2">
    <name type="scientific">Nematocida ausubeli (strain ATCC PRA-371 / ERTm2)</name>
    <name type="common">Nematode killer fungus</name>
    <dbReference type="NCBI Taxonomy" id="1913371"/>
    <lineage>
        <taxon>Eukaryota</taxon>
        <taxon>Fungi</taxon>
        <taxon>Fungi incertae sedis</taxon>
        <taxon>Microsporidia</taxon>
        <taxon>Nematocida</taxon>
    </lineage>
</organism>
<gene>
    <name evidence="1" type="ORF">NESG_01162</name>
</gene>
<protein>
    <submittedName>
        <fullName evidence="1">Uncharacterized protein</fullName>
    </submittedName>
</protein>
<dbReference type="GeneID" id="77676135"/>
<dbReference type="RefSeq" id="XP_052904605.1">
    <property type="nucleotide sequence ID" value="XM_053048800.1"/>
</dbReference>
<dbReference type="EMBL" id="AKIJ01000003">
    <property type="protein sequence ID" value="KFG26050.1"/>
    <property type="molecule type" value="Genomic_DNA"/>
</dbReference>